<dbReference type="STRING" id="937777.Deipe_2118"/>
<sequence>MPIRTRPPSFILRVRDTPGGTCLVLLDVRTGEQHEFTSWVALAQFVRSLLRPGLR</sequence>
<dbReference type="RefSeq" id="WP_015235913.1">
    <property type="nucleotide sequence ID" value="NC_019793.1"/>
</dbReference>
<dbReference type="HOGENOM" id="CLU_3024626_0_0_0"/>
<proteinExistence type="predicted"/>
<dbReference type="PATRIC" id="fig|937777.3.peg.2123"/>
<evidence type="ECO:0000313" key="1">
    <source>
        <dbReference type="EMBL" id="AFZ67608.1"/>
    </source>
</evidence>
<dbReference type="AlphaFoldDB" id="L0A160"/>
<organism evidence="1 2">
    <name type="scientific">Deinococcus peraridilitoris (strain DSM 19664 / LMG 22246 / CIP 109416 / KR-200)</name>
    <dbReference type="NCBI Taxonomy" id="937777"/>
    <lineage>
        <taxon>Bacteria</taxon>
        <taxon>Thermotogati</taxon>
        <taxon>Deinococcota</taxon>
        <taxon>Deinococci</taxon>
        <taxon>Deinococcales</taxon>
        <taxon>Deinococcaceae</taxon>
        <taxon>Deinococcus</taxon>
    </lineage>
</organism>
<reference evidence="2" key="1">
    <citation type="submission" date="2012-03" db="EMBL/GenBank/DDBJ databases">
        <title>Complete sequence of chromosome of Deinococcus peraridilitoris DSM 19664.</title>
        <authorList>
            <person name="Lucas S."/>
            <person name="Copeland A."/>
            <person name="Lapidus A."/>
            <person name="Glavina del Rio T."/>
            <person name="Dalin E."/>
            <person name="Tice H."/>
            <person name="Bruce D."/>
            <person name="Goodwin L."/>
            <person name="Pitluck S."/>
            <person name="Peters L."/>
            <person name="Mikhailova N."/>
            <person name="Lu M."/>
            <person name="Kyrpides N."/>
            <person name="Mavromatis K."/>
            <person name="Ivanova N."/>
            <person name="Brettin T."/>
            <person name="Detter J.C."/>
            <person name="Han C."/>
            <person name="Larimer F."/>
            <person name="Land M."/>
            <person name="Hauser L."/>
            <person name="Markowitz V."/>
            <person name="Cheng J.-F."/>
            <person name="Hugenholtz P."/>
            <person name="Woyke T."/>
            <person name="Wu D."/>
            <person name="Pukall R."/>
            <person name="Steenblock K."/>
            <person name="Brambilla E."/>
            <person name="Klenk H.-P."/>
            <person name="Eisen J.A."/>
        </authorList>
    </citation>
    <scope>NUCLEOTIDE SEQUENCE [LARGE SCALE GENOMIC DNA]</scope>
    <source>
        <strain evidence="2">DSM 19664 / LMG 22246 / CIP 109416 / KR-200</strain>
    </source>
</reference>
<keyword evidence="2" id="KW-1185">Reference proteome</keyword>
<gene>
    <name evidence="1" type="ordered locus">Deipe_2118</name>
</gene>
<protein>
    <submittedName>
        <fullName evidence="1">Uncharacterized protein</fullName>
    </submittedName>
</protein>
<dbReference type="EMBL" id="CP003382">
    <property type="protein sequence ID" value="AFZ67608.1"/>
    <property type="molecule type" value="Genomic_DNA"/>
</dbReference>
<dbReference type="KEGG" id="dpd:Deipe_2118"/>
<accession>L0A160</accession>
<dbReference type="Proteomes" id="UP000010467">
    <property type="component" value="Chromosome"/>
</dbReference>
<evidence type="ECO:0000313" key="2">
    <source>
        <dbReference type="Proteomes" id="UP000010467"/>
    </source>
</evidence>
<name>L0A160_DEIPD</name>